<reference evidence="2 5" key="2">
    <citation type="submission" date="2016-11" db="EMBL/GenBank/DDBJ databases">
        <title>Genomic analysis of Caldithrix abyssi and proposal of a novel bacterial phylum Caldithrichaeota.</title>
        <authorList>
            <person name="Kublanov I."/>
            <person name="Sigalova O."/>
            <person name="Gavrilov S."/>
            <person name="Lebedinsky A."/>
            <person name="Ivanova N."/>
            <person name="Daum C."/>
            <person name="Reddy T."/>
            <person name="Klenk H.P."/>
            <person name="Goker M."/>
            <person name="Reva O."/>
            <person name="Miroshnichenko M."/>
            <person name="Kyprides N."/>
            <person name="Woyke T."/>
            <person name="Gelfand M."/>
        </authorList>
    </citation>
    <scope>NUCLEOTIDE SEQUENCE [LARGE SCALE GENOMIC DNA]</scope>
    <source>
        <strain evidence="2 5">LF13</strain>
    </source>
</reference>
<evidence type="ECO:0000259" key="1">
    <source>
        <dbReference type="Pfam" id="PF13709"/>
    </source>
</evidence>
<dbReference type="PaxDb" id="880073-Calab_0678"/>
<gene>
    <name evidence="2" type="ORF">Cabys_3521</name>
    <name evidence="3" type="ORF">Calab_0678</name>
</gene>
<dbReference type="STRING" id="880073.Cabys_3521"/>
<protein>
    <recommendedName>
        <fullName evidence="1">DUF4159 domain-containing protein</fullName>
    </recommendedName>
</protein>
<dbReference type="InterPro" id="IPR025297">
    <property type="entry name" value="DUF4159"/>
</dbReference>
<proteinExistence type="predicted"/>
<accession>H1XSU1</accession>
<organism evidence="3 4">
    <name type="scientific">Caldithrix abyssi DSM 13497</name>
    <dbReference type="NCBI Taxonomy" id="880073"/>
    <lineage>
        <taxon>Bacteria</taxon>
        <taxon>Pseudomonadati</taxon>
        <taxon>Calditrichota</taxon>
        <taxon>Calditrichia</taxon>
        <taxon>Calditrichales</taxon>
        <taxon>Calditrichaceae</taxon>
        <taxon>Caldithrix</taxon>
    </lineage>
</organism>
<dbReference type="Pfam" id="PF13709">
    <property type="entry name" value="DUF4159"/>
    <property type="match status" value="1"/>
</dbReference>
<dbReference type="EMBL" id="CP018099">
    <property type="protein sequence ID" value="APF20267.1"/>
    <property type="molecule type" value="Genomic_DNA"/>
</dbReference>
<name>H1XSU1_CALAY</name>
<evidence type="ECO:0000313" key="3">
    <source>
        <dbReference type="EMBL" id="EHO40318.1"/>
    </source>
</evidence>
<dbReference type="eggNOG" id="COG1657">
    <property type="taxonomic scope" value="Bacteria"/>
</dbReference>
<dbReference type="RefSeq" id="WP_006927268.1">
    <property type="nucleotide sequence ID" value="NZ_CM001402.1"/>
</dbReference>
<dbReference type="Gene3D" id="3.40.50.12140">
    <property type="entry name" value="Domain of unknown function DUF4159"/>
    <property type="match status" value="1"/>
</dbReference>
<dbReference type="KEGG" id="caby:Cabys_3521"/>
<sequence precursor="true">MIKKLLLLLMVISAGYTQPVAPVRIHYGGGGDWYGNKTTWRNILNRVKQEFNIDVATREVAYRITDAEFFQYPFAYMAGHGNIRFSDEEARLLRKYLTSGGFLFADDDYGMDASFRREMKKVFPELNFVELPFSHPIYHIYYQFNNGLPKVHEHAGGPPKGFGLIYEGRLVCFYSWNTDISDGCEDPEIHGDPAEIREQALKMAVNIFIYGLLN</sequence>
<reference evidence="3 4" key="1">
    <citation type="submission" date="2011-09" db="EMBL/GenBank/DDBJ databases">
        <title>The permanent draft genome of Caldithrix abyssi DSM 13497.</title>
        <authorList>
            <consortium name="US DOE Joint Genome Institute (JGI-PGF)"/>
            <person name="Lucas S."/>
            <person name="Han J."/>
            <person name="Lapidus A."/>
            <person name="Bruce D."/>
            <person name="Goodwin L."/>
            <person name="Pitluck S."/>
            <person name="Peters L."/>
            <person name="Kyrpides N."/>
            <person name="Mavromatis K."/>
            <person name="Ivanova N."/>
            <person name="Mikhailova N."/>
            <person name="Chertkov O."/>
            <person name="Detter J.C."/>
            <person name="Tapia R."/>
            <person name="Han C."/>
            <person name="Land M."/>
            <person name="Hauser L."/>
            <person name="Markowitz V."/>
            <person name="Cheng J.-F."/>
            <person name="Hugenholtz P."/>
            <person name="Woyke T."/>
            <person name="Wu D."/>
            <person name="Spring S."/>
            <person name="Brambilla E."/>
            <person name="Klenk H.-P."/>
            <person name="Eisen J.A."/>
        </authorList>
    </citation>
    <scope>NUCLEOTIDE SEQUENCE [LARGE SCALE GENOMIC DNA]</scope>
    <source>
        <strain evidence="3 4">DSM 13497</strain>
    </source>
</reference>
<dbReference type="InParanoid" id="H1XSU1"/>
<dbReference type="OrthoDB" id="9804083at2"/>
<keyword evidence="4" id="KW-1185">Reference proteome</keyword>
<dbReference type="Proteomes" id="UP000004671">
    <property type="component" value="Chromosome"/>
</dbReference>
<evidence type="ECO:0000313" key="4">
    <source>
        <dbReference type="Proteomes" id="UP000004671"/>
    </source>
</evidence>
<evidence type="ECO:0000313" key="5">
    <source>
        <dbReference type="Proteomes" id="UP000183868"/>
    </source>
</evidence>
<feature type="domain" description="DUF4159" evidence="1">
    <location>
        <begin position="24"/>
        <end position="212"/>
    </location>
</feature>
<dbReference type="HOGENOM" id="CLU_058818_1_0_0"/>
<dbReference type="EMBL" id="CM001402">
    <property type="protein sequence ID" value="EHO40318.1"/>
    <property type="molecule type" value="Genomic_DNA"/>
</dbReference>
<evidence type="ECO:0000313" key="2">
    <source>
        <dbReference type="EMBL" id="APF20267.1"/>
    </source>
</evidence>
<dbReference type="AlphaFoldDB" id="H1XSU1"/>
<dbReference type="Proteomes" id="UP000183868">
    <property type="component" value="Chromosome"/>
</dbReference>